<dbReference type="SUPFAM" id="SSF48403">
    <property type="entry name" value="Ankyrin repeat"/>
    <property type="match status" value="1"/>
</dbReference>
<sequence length="269" mass="29757">MRQVLEYANKAGLPTIYPRNYYAAPKIRLKFFAKSRARSRLPRDDDKSVSIFHSTLVTPLHCAVATGQLETVRWLLERRVPPGTLAQASFRSNRVPPLFLAEHVEVARELLLHGADPLVIPDPGAMNTMTPLQLAYIRGNSAVAQKLEEWRSDVALTPLHLAAARNDVAAIRKFIARKTDVDCLGEMGYVGVNRRTPLHWAAISGATDAVDALLEGGADPNFQDVRGRSPLHWAAKLNKLEAASSQRRPELGRRGVHDAVVLVGNWKVN</sequence>
<name>A0A8S9U9E0_PHYIN</name>
<dbReference type="Pfam" id="PF12796">
    <property type="entry name" value="Ank_2"/>
    <property type="match status" value="1"/>
</dbReference>
<dbReference type="PANTHER" id="PTHR24123">
    <property type="entry name" value="ANKYRIN REPEAT-CONTAINING"/>
    <property type="match status" value="1"/>
</dbReference>
<dbReference type="SMART" id="SM00248">
    <property type="entry name" value="ANK"/>
    <property type="match status" value="4"/>
</dbReference>
<proteinExistence type="predicted"/>
<dbReference type="EMBL" id="JAACNO010001795">
    <property type="protein sequence ID" value="KAF4137491.1"/>
    <property type="molecule type" value="Genomic_DNA"/>
</dbReference>
<gene>
    <name evidence="4" type="ORF">GN958_ATG13335</name>
</gene>
<dbReference type="InterPro" id="IPR036770">
    <property type="entry name" value="Ankyrin_rpt-contain_sf"/>
</dbReference>
<evidence type="ECO:0000313" key="4">
    <source>
        <dbReference type="EMBL" id="KAF4137491.1"/>
    </source>
</evidence>
<accession>A0A8S9U9E0</accession>
<keyword evidence="1" id="KW-0677">Repeat</keyword>
<dbReference type="Gene3D" id="1.25.40.20">
    <property type="entry name" value="Ankyrin repeat-containing domain"/>
    <property type="match status" value="2"/>
</dbReference>
<evidence type="ECO:0000313" key="5">
    <source>
        <dbReference type="Proteomes" id="UP000704712"/>
    </source>
</evidence>
<dbReference type="PROSITE" id="PS50297">
    <property type="entry name" value="ANK_REP_REGION"/>
    <property type="match status" value="1"/>
</dbReference>
<dbReference type="AlphaFoldDB" id="A0A8S9U9E0"/>
<evidence type="ECO:0000256" key="2">
    <source>
        <dbReference type="ARBA" id="ARBA00023043"/>
    </source>
</evidence>
<dbReference type="PANTHER" id="PTHR24123:SF33">
    <property type="entry name" value="PROTEIN HOS4"/>
    <property type="match status" value="1"/>
</dbReference>
<evidence type="ECO:0000256" key="1">
    <source>
        <dbReference type="ARBA" id="ARBA00022737"/>
    </source>
</evidence>
<dbReference type="PROSITE" id="PS50088">
    <property type="entry name" value="ANK_REPEAT"/>
    <property type="match status" value="1"/>
</dbReference>
<dbReference type="Pfam" id="PF00023">
    <property type="entry name" value="Ank"/>
    <property type="match status" value="1"/>
</dbReference>
<evidence type="ECO:0000256" key="3">
    <source>
        <dbReference type="PROSITE-ProRule" id="PRU00023"/>
    </source>
</evidence>
<protein>
    <submittedName>
        <fullName evidence="4">Ankyrin repeats domain-containing protein</fullName>
    </submittedName>
</protein>
<keyword evidence="2 3" id="KW-0040">ANK repeat</keyword>
<feature type="repeat" description="ANK" evidence="3">
    <location>
        <begin position="193"/>
        <end position="225"/>
    </location>
</feature>
<comment type="caution">
    <text evidence="4">The sequence shown here is derived from an EMBL/GenBank/DDBJ whole genome shotgun (WGS) entry which is preliminary data.</text>
</comment>
<dbReference type="InterPro" id="IPR002110">
    <property type="entry name" value="Ankyrin_rpt"/>
</dbReference>
<reference evidence="4" key="1">
    <citation type="submission" date="2020-03" db="EMBL/GenBank/DDBJ databases">
        <title>Hybrid Assembly of Korean Phytophthora infestans isolates.</title>
        <authorList>
            <person name="Prokchorchik M."/>
            <person name="Lee Y."/>
            <person name="Seo J."/>
            <person name="Cho J.-H."/>
            <person name="Park Y.-E."/>
            <person name="Jang D.-C."/>
            <person name="Im J.-S."/>
            <person name="Choi J.-G."/>
            <person name="Park H.-J."/>
            <person name="Lee G.-B."/>
            <person name="Lee Y.-G."/>
            <person name="Hong S.-Y."/>
            <person name="Cho K."/>
            <person name="Sohn K.H."/>
        </authorList>
    </citation>
    <scope>NUCLEOTIDE SEQUENCE</scope>
    <source>
        <strain evidence="4">KR_2_A2</strain>
    </source>
</reference>
<organism evidence="4 5">
    <name type="scientific">Phytophthora infestans</name>
    <name type="common">Potato late blight agent</name>
    <name type="synonym">Botrytis infestans</name>
    <dbReference type="NCBI Taxonomy" id="4787"/>
    <lineage>
        <taxon>Eukaryota</taxon>
        <taxon>Sar</taxon>
        <taxon>Stramenopiles</taxon>
        <taxon>Oomycota</taxon>
        <taxon>Peronosporomycetes</taxon>
        <taxon>Peronosporales</taxon>
        <taxon>Peronosporaceae</taxon>
        <taxon>Phytophthora</taxon>
    </lineage>
</organism>
<dbReference type="Proteomes" id="UP000704712">
    <property type="component" value="Unassembled WGS sequence"/>
</dbReference>
<dbReference type="InterPro" id="IPR051165">
    <property type="entry name" value="Multifunctional_ANK_Repeat"/>
</dbReference>